<evidence type="ECO:0000313" key="5">
    <source>
        <dbReference type="EMBL" id="MFB9629389.1"/>
    </source>
</evidence>
<dbReference type="PANTHER" id="PTHR43132">
    <property type="entry name" value="ARSENICAL RESISTANCE OPERON REPRESSOR ARSR-RELATED"/>
    <property type="match status" value="1"/>
</dbReference>
<dbReference type="InterPro" id="IPR036390">
    <property type="entry name" value="WH_DNA-bd_sf"/>
</dbReference>
<evidence type="ECO:0000259" key="4">
    <source>
        <dbReference type="SMART" id="SM00418"/>
    </source>
</evidence>
<dbReference type="EMBL" id="JBHMBW010000056">
    <property type="protein sequence ID" value="MFB9629389.1"/>
    <property type="molecule type" value="Genomic_DNA"/>
</dbReference>
<organism evidence="5 6">
    <name type="scientific">Nonomuraea helvata</name>
    <dbReference type="NCBI Taxonomy" id="37484"/>
    <lineage>
        <taxon>Bacteria</taxon>
        <taxon>Bacillati</taxon>
        <taxon>Actinomycetota</taxon>
        <taxon>Actinomycetes</taxon>
        <taxon>Streptosporangiales</taxon>
        <taxon>Streptosporangiaceae</taxon>
        <taxon>Nonomuraea</taxon>
    </lineage>
</organism>
<gene>
    <name evidence="5" type="ORF">ACFFSA_40485</name>
</gene>
<keyword evidence="6" id="KW-1185">Reference proteome</keyword>
<reference evidence="5 6" key="1">
    <citation type="submission" date="2024-09" db="EMBL/GenBank/DDBJ databases">
        <authorList>
            <person name="Sun Q."/>
            <person name="Mori K."/>
        </authorList>
    </citation>
    <scope>NUCLEOTIDE SEQUENCE [LARGE SCALE GENOMIC DNA]</scope>
    <source>
        <strain evidence="5 6">JCM 3143</strain>
    </source>
</reference>
<evidence type="ECO:0000256" key="3">
    <source>
        <dbReference type="ARBA" id="ARBA00023163"/>
    </source>
</evidence>
<dbReference type="RefSeq" id="WP_344987411.1">
    <property type="nucleotide sequence ID" value="NZ_BAAAXV010000001.1"/>
</dbReference>
<feature type="domain" description="HTH arsR-type" evidence="4">
    <location>
        <begin position="226"/>
        <end position="301"/>
    </location>
</feature>
<sequence>MESARFTVSLGVETAVAVQYRWLAPPYPWGEEPWGRAARDSHVWGRLPALSGLGRYGERPHLPQPPSEPTSVPAVPEIREELQILDGALSWSPHSCLGDTQMWKGTYRRRLASETETFYQMCLAPHWREIEDRAQADIDRRAGVMAREGLGRTLTSLHPTVTYRDQTLHIPGQADLDINCDQPITLVPATLAQRCYLVERPYSRPGLRLVYPALRRDSVSDEADDGLGEVLGLTRLRLLRALDRPRTTTDLAAELHLTPSTVSYHLARLLHAGLVTRVRHGHQVCYQRSPRANLLAHDIARRFA</sequence>
<dbReference type="SUPFAM" id="SSF46785">
    <property type="entry name" value="Winged helix' DNA-binding domain"/>
    <property type="match status" value="1"/>
</dbReference>
<dbReference type="InterPro" id="IPR001845">
    <property type="entry name" value="HTH_ArsR_DNA-bd_dom"/>
</dbReference>
<dbReference type="InterPro" id="IPR036388">
    <property type="entry name" value="WH-like_DNA-bd_sf"/>
</dbReference>
<dbReference type="InterPro" id="IPR011991">
    <property type="entry name" value="ArsR-like_HTH"/>
</dbReference>
<comment type="caution">
    <text evidence="5">The sequence shown here is derived from an EMBL/GenBank/DDBJ whole genome shotgun (WGS) entry which is preliminary data.</text>
</comment>
<dbReference type="Pfam" id="PF01022">
    <property type="entry name" value="HTH_5"/>
    <property type="match status" value="1"/>
</dbReference>
<protein>
    <submittedName>
        <fullName evidence="5">ArsR/SmtB family transcription factor</fullName>
    </submittedName>
</protein>
<dbReference type="Gene3D" id="1.10.10.10">
    <property type="entry name" value="Winged helix-like DNA-binding domain superfamily/Winged helix DNA-binding domain"/>
    <property type="match status" value="1"/>
</dbReference>
<dbReference type="SMART" id="SM00418">
    <property type="entry name" value="HTH_ARSR"/>
    <property type="match status" value="1"/>
</dbReference>
<proteinExistence type="predicted"/>
<dbReference type="CDD" id="cd00090">
    <property type="entry name" value="HTH_ARSR"/>
    <property type="match status" value="1"/>
</dbReference>
<keyword evidence="1" id="KW-0805">Transcription regulation</keyword>
<name>A0ABV5SCV6_9ACTN</name>
<evidence type="ECO:0000313" key="6">
    <source>
        <dbReference type="Proteomes" id="UP001589532"/>
    </source>
</evidence>
<evidence type="ECO:0000256" key="1">
    <source>
        <dbReference type="ARBA" id="ARBA00023015"/>
    </source>
</evidence>
<evidence type="ECO:0000256" key="2">
    <source>
        <dbReference type="ARBA" id="ARBA00023125"/>
    </source>
</evidence>
<accession>A0ABV5SCV6</accession>
<keyword evidence="2" id="KW-0238">DNA-binding</keyword>
<dbReference type="InterPro" id="IPR051011">
    <property type="entry name" value="Metal_resp_trans_reg"/>
</dbReference>
<dbReference type="Proteomes" id="UP001589532">
    <property type="component" value="Unassembled WGS sequence"/>
</dbReference>
<keyword evidence="3" id="KW-0804">Transcription</keyword>
<dbReference type="PANTHER" id="PTHR43132:SF2">
    <property type="entry name" value="ARSENICAL RESISTANCE OPERON REPRESSOR ARSR-RELATED"/>
    <property type="match status" value="1"/>
</dbReference>